<dbReference type="OrthoDB" id="25887at2759"/>
<sequence length="66" mass="6629">MDEDAKISQFTSITGASADRAKFFLSSSGGDVETAIATFFESGDVGADEATSTAETGGPTTESAGE</sequence>
<keyword evidence="3" id="KW-1185">Reference proteome</keyword>
<organism evidence="2 3">
    <name type="scientific">Jaminaea rosea</name>
    <dbReference type="NCBI Taxonomy" id="1569628"/>
    <lineage>
        <taxon>Eukaryota</taxon>
        <taxon>Fungi</taxon>
        <taxon>Dikarya</taxon>
        <taxon>Basidiomycota</taxon>
        <taxon>Ustilaginomycotina</taxon>
        <taxon>Exobasidiomycetes</taxon>
        <taxon>Microstromatales</taxon>
        <taxon>Microstromatales incertae sedis</taxon>
        <taxon>Jaminaea</taxon>
    </lineage>
</organism>
<dbReference type="AlphaFoldDB" id="A0A316UHN9"/>
<protein>
    <recommendedName>
        <fullName evidence="4">UBA domain-containing protein</fullName>
    </recommendedName>
</protein>
<dbReference type="InterPro" id="IPR009060">
    <property type="entry name" value="UBA-like_sf"/>
</dbReference>
<dbReference type="SUPFAM" id="SSF46934">
    <property type="entry name" value="UBA-like"/>
    <property type="match status" value="1"/>
</dbReference>
<dbReference type="Proteomes" id="UP000245884">
    <property type="component" value="Unassembled WGS sequence"/>
</dbReference>
<gene>
    <name evidence="2" type="ORF">BDZ90DRAFT_244281</name>
</gene>
<dbReference type="Gene3D" id="1.10.8.10">
    <property type="entry name" value="DNA helicase RuvA subunit, C-terminal domain"/>
    <property type="match status" value="1"/>
</dbReference>
<accession>A0A316UHN9</accession>
<name>A0A316UHN9_9BASI</name>
<evidence type="ECO:0008006" key="4">
    <source>
        <dbReference type="Google" id="ProtNLM"/>
    </source>
</evidence>
<dbReference type="CDD" id="cd14348">
    <property type="entry name" value="UBA_p47"/>
    <property type="match status" value="1"/>
</dbReference>
<dbReference type="EMBL" id="KZ819679">
    <property type="protein sequence ID" value="PWN24792.1"/>
    <property type="molecule type" value="Genomic_DNA"/>
</dbReference>
<dbReference type="Pfam" id="PF14555">
    <property type="entry name" value="UBA_4"/>
    <property type="match status" value="1"/>
</dbReference>
<evidence type="ECO:0000313" key="2">
    <source>
        <dbReference type="EMBL" id="PWN24792.1"/>
    </source>
</evidence>
<dbReference type="RefSeq" id="XP_025359404.1">
    <property type="nucleotide sequence ID" value="XM_025507459.1"/>
</dbReference>
<dbReference type="GeneID" id="37029282"/>
<feature type="region of interest" description="Disordered" evidence="1">
    <location>
        <begin position="43"/>
        <end position="66"/>
    </location>
</feature>
<proteinExistence type="predicted"/>
<reference evidence="2 3" key="1">
    <citation type="journal article" date="2018" name="Mol. Biol. Evol.">
        <title>Broad Genomic Sampling Reveals a Smut Pathogenic Ancestry of the Fungal Clade Ustilaginomycotina.</title>
        <authorList>
            <person name="Kijpornyongpan T."/>
            <person name="Mondo S.J."/>
            <person name="Barry K."/>
            <person name="Sandor L."/>
            <person name="Lee J."/>
            <person name="Lipzen A."/>
            <person name="Pangilinan J."/>
            <person name="LaButti K."/>
            <person name="Hainaut M."/>
            <person name="Henrissat B."/>
            <person name="Grigoriev I.V."/>
            <person name="Spatafora J.W."/>
            <person name="Aime M.C."/>
        </authorList>
    </citation>
    <scope>NUCLEOTIDE SEQUENCE [LARGE SCALE GENOMIC DNA]</scope>
    <source>
        <strain evidence="2 3">MCA 5214</strain>
    </source>
</reference>
<evidence type="ECO:0000313" key="3">
    <source>
        <dbReference type="Proteomes" id="UP000245884"/>
    </source>
</evidence>
<feature type="compositionally biased region" description="Polar residues" evidence="1">
    <location>
        <begin position="50"/>
        <end position="66"/>
    </location>
</feature>
<evidence type="ECO:0000256" key="1">
    <source>
        <dbReference type="SAM" id="MobiDB-lite"/>
    </source>
</evidence>